<evidence type="ECO:0000313" key="1">
    <source>
        <dbReference type="EMBL" id="MCI87007.1"/>
    </source>
</evidence>
<proteinExistence type="predicted"/>
<dbReference type="Proteomes" id="UP000265520">
    <property type="component" value="Unassembled WGS sequence"/>
</dbReference>
<reference evidence="1 2" key="1">
    <citation type="journal article" date="2018" name="Front. Plant Sci.">
        <title>Red Clover (Trifolium pratense) and Zigzag Clover (T. medium) - A Picture of Genomic Similarities and Differences.</title>
        <authorList>
            <person name="Dluhosova J."/>
            <person name="Istvanek J."/>
            <person name="Nedelnik J."/>
            <person name="Repkova J."/>
        </authorList>
    </citation>
    <scope>NUCLEOTIDE SEQUENCE [LARGE SCALE GENOMIC DNA]</scope>
    <source>
        <strain evidence="2">cv. 10/8</strain>
        <tissue evidence="1">Leaf</tissue>
    </source>
</reference>
<dbReference type="AlphaFoldDB" id="A0A392VGJ0"/>
<dbReference type="EMBL" id="LXQA011155208">
    <property type="protein sequence ID" value="MCI87007.1"/>
    <property type="molecule type" value="Genomic_DNA"/>
</dbReference>
<accession>A0A392VGJ0</accession>
<evidence type="ECO:0000313" key="2">
    <source>
        <dbReference type="Proteomes" id="UP000265520"/>
    </source>
</evidence>
<comment type="caution">
    <text evidence="1">The sequence shown here is derived from an EMBL/GenBank/DDBJ whole genome shotgun (WGS) entry which is preliminary data.</text>
</comment>
<protein>
    <submittedName>
        <fullName evidence="1">Uncharacterized protein</fullName>
    </submittedName>
</protein>
<sequence length="35" mass="3846">SPCVAQLLLPFARCAGISARCAEVNRPEVQELTFR</sequence>
<feature type="non-terminal residue" evidence="1">
    <location>
        <position position="1"/>
    </location>
</feature>
<organism evidence="1 2">
    <name type="scientific">Trifolium medium</name>
    <dbReference type="NCBI Taxonomy" id="97028"/>
    <lineage>
        <taxon>Eukaryota</taxon>
        <taxon>Viridiplantae</taxon>
        <taxon>Streptophyta</taxon>
        <taxon>Embryophyta</taxon>
        <taxon>Tracheophyta</taxon>
        <taxon>Spermatophyta</taxon>
        <taxon>Magnoliopsida</taxon>
        <taxon>eudicotyledons</taxon>
        <taxon>Gunneridae</taxon>
        <taxon>Pentapetalae</taxon>
        <taxon>rosids</taxon>
        <taxon>fabids</taxon>
        <taxon>Fabales</taxon>
        <taxon>Fabaceae</taxon>
        <taxon>Papilionoideae</taxon>
        <taxon>50 kb inversion clade</taxon>
        <taxon>NPAAA clade</taxon>
        <taxon>Hologalegina</taxon>
        <taxon>IRL clade</taxon>
        <taxon>Trifolieae</taxon>
        <taxon>Trifolium</taxon>
    </lineage>
</organism>
<keyword evidence="2" id="KW-1185">Reference proteome</keyword>
<name>A0A392VGJ0_9FABA</name>